<sequence length="215" mass="24073">MATITIIPSVRLYRTGVKTTQADGSIKSIALHQGSLDGACAVYSTIISLMCLQQINIEDVNSYSGNVDKRSPKGKFLSKLLEQRGMNMSGWNLKTMAQEISNTSDFNIKATAIRKDYIDRIYDNIHQNSPAILGISFNNQNFGHAIVCIGVEESDEFEDTPTKLFCIDPGFLISNTSYWNCMIMLPKKYDDNTELTYVVGDDTRKIMLDDVIVFD</sequence>
<dbReference type="EMBL" id="JAWDET010000006">
    <property type="protein sequence ID" value="MDU0240315.1"/>
    <property type="molecule type" value="Genomic_DNA"/>
</dbReference>
<evidence type="ECO:0000313" key="2">
    <source>
        <dbReference type="EMBL" id="MCB7280974.1"/>
    </source>
</evidence>
<organism evidence="4 6">
    <name type="scientific">Phocaeicola vulgatus</name>
    <name type="common">Bacteroides vulgatus</name>
    <dbReference type="NCBI Taxonomy" id="821"/>
    <lineage>
        <taxon>Bacteria</taxon>
        <taxon>Pseudomonadati</taxon>
        <taxon>Bacteroidota</taxon>
        <taxon>Bacteroidia</taxon>
        <taxon>Bacteroidales</taxon>
        <taxon>Bacteroidaceae</taxon>
        <taxon>Phocaeicola</taxon>
    </lineage>
</organism>
<dbReference type="Pfam" id="PF13529">
    <property type="entry name" value="Peptidase_C39_2"/>
    <property type="match status" value="1"/>
</dbReference>
<dbReference type="Proteomes" id="UP000261003">
    <property type="component" value="Unassembled WGS sequence"/>
</dbReference>
<dbReference type="InterPro" id="IPR039564">
    <property type="entry name" value="Peptidase_C39-like"/>
</dbReference>
<dbReference type="Proteomes" id="UP001199363">
    <property type="component" value="Unassembled WGS sequence"/>
</dbReference>
<dbReference type="AlphaFoldDB" id="A0A3E4HHG1"/>
<feature type="domain" description="Peptidase C39-like" evidence="1">
    <location>
        <begin position="64"/>
        <end position="169"/>
    </location>
</feature>
<comment type="caution">
    <text evidence="4">The sequence shown here is derived from an EMBL/GenBank/DDBJ whole genome shotgun (WGS) entry which is preliminary data.</text>
</comment>
<proteinExistence type="predicted"/>
<dbReference type="Proteomes" id="UP000285469">
    <property type="component" value="Unassembled WGS sequence"/>
</dbReference>
<reference evidence="3" key="3">
    <citation type="submission" date="2023-10" db="EMBL/GenBank/DDBJ databases">
        <title>Genome of Potential pathogenic bacteria in Crohn's disease.</title>
        <authorList>
            <person name="Rodriguez-Palacios A."/>
        </authorList>
    </citation>
    <scope>NUCLEOTIDE SEQUENCE</scope>
    <source>
        <strain evidence="3">CavFT-hAR11</strain>
    </source>
</reference>
<evidence type="ECO:0000313" key="3">
    <source>
        <dbReference type="EMBL" id="MDU0240315.1"/>
    </source>
</evidence>
<evidence type="ECO:0000313" key="4">
    <source>
        <dbReference type="EMBL" id="RGM45983.1"/>
    </source>
</evidence>
<evidence type="ECO:0000313" key="5">
    <source>
        <dbReference type="EMBL" id="RGW50719.1"/>
    </source>
</evidence>
<dbReference type="EMBL" id="JAJCQG010000021">
    <property type="protein sequence ID" value="MCB7280974.1"/>
    <property type="molecule type" value="Genomic_DNA"/>
</dbReference>
<name>A0A3E4HHG1_PHOVU</name>
<accession>A0A3E4HHG1</accession>
<gene>
    <name evidence="5" type="ORF">DWV70_00525</name>
    <name evidence="4" type="ORF">DXC16_05430</name>
    <name evidence="2" type="ORF">LI282_07985</name>
    <name evidence="3" type="ORF">RVH43_06665</name>
</gene>
<dbReference type="RefSeq" id="WP_004312184.1">
    <property type="nucleotide sequence ID" value="NZ_CAXTCG010000094.1"/>
</dbReference>
<evidence type="ECO:0000259" key="1">
    <source>
        <dbReference type="Pfam" id="PF13529"/>
    </source>
</evidence>
<dbReference type="EMBL" id="QSTG01000006">
    <property type="protein sequence ID" value="RGM45983.1"/>
    <property type="molecule type" value="Genomic_DNA"/>
</dbReference>
<evidence type="ECO:0000313" key="6">
    <source>
        <dbReference type="Proteomes" id="UP000261003"/>
    </source>
</evidence>
<reference evidence="6 7" key="1">
    <citation type="submission" date="2018-08" db="EMBL/GenBank/DDBJ databases">
        <title>A genome reference for cultivated species of the human gut microbiota.</title>
        <authorList>
            <person name="Zou Y."/>
            <person name="Xue W."/>
            <person name="Luo G."/>
        </authorList>
    </citation>
    <scope>NUCLEOTIDE SEQUENCE [LARGE SCALE GENOMIC DNA]</scope>
    <source>
        <strain evidence="5 7">AF12-25</strain>
        <strain evidence="4 6">OM08-13BH</strain>
    </source>
</reference>
<protein>
    <submittedName>
        <fullName evidence="2">C39 family peptidase</fullName>
    </submittedName>
</protein>
<reference evidence="2" key="2">
    <citation type="submission" date="2021-10" db="EMBL/GenBank/DDBJ databases">
        <title>Collection of gut derived symbiotic bacterial strains cultured from healthy donors.</title>
        <authorList>
            <person name="Lin H."/>
            <person name="Littmann E."/>
            <person name="Kohout C."/>
            <person name="Pamer E.G."/>
        </authorList>
    </citation>
    <scope>NUCLEOTIDE SEQUENCE</scope>
    <source>
        <strain evidence="2">DFI.1.167</strain>
    </source>
</reference>
<dbReference type="Proteomes" id="UP001181239">
    <property type="component" value="Unassembled WGS sequence"/>
</dbReference>
<evidence type="ECO:0000313" key="7">
    <source>
        <dbReference type="Proteomes" id="UP000285469"/>
    </source>
</evidence>
<dbReference type="EMBL" id="QSAI01000001">
    <property type="protein sequence ID" value="RGW50719.1"/>
    <property type="molecule type" value="Genomic_DNA"/>
</dbReference>